<dbReference type="SUPFAM" id="SSF90123">
    <property type="entry name" value="ABC transporter transmembrane region"/>
    <property type="match status" value="1"/>
</dbReference>
<protein>
    <submittedName>
        <fullName evidence="7">ABC transporter B family member 11</fullName>
    </submittedName>
</protein>
<evidence type="ECO:0000259" key="6">
    <source>
        <dbReference type="Pfam" id="PF00005"/>
    </source>
</evidence>
<reference evidence="7 8" key="1">
    <citation type="journal article" date="2017" name="Genome Biol.">
        <title>New reference genome sequences of hot pepper reveal the massive evolution of plant disease-resistance genes by retroduplication.</title>
        <authorList>
            <person name="Kim S."/>
            <person name="Park J."/>
            <person name="Yeom S.I."/>
            <person name="Kim Y.M."/>
            <person name="Seo E."/>
            <person name="Kim K.T."/>
            <person name="Kim M.S."/>
            <person name="Lee J.M."/>
            <person name="Cheong K."/>
            <person name="Shin H.S."/>
            <person name="Kim S.B."/>
            <person name="Han K."/>
            <person name="Lee J."/>
            <person name="Park M."/>
            <person name="Lee H.A."/>
            <person name="Lee H.Y."/>
            <person name="Lee Y."/>
            <person name="Oh S."/>
            <person name="Lee J.H."/>
            <person name="Choi E."/>
            <person name="Choi E."/>
            <person name="Lee S.E."/>
            <person name="Jeon J."/>
            <person name="Kim H."/>
            <person name="Choi G."/>
            <person name="Song H."/>
            <person name="Lee J."/>
            <person name="Lee S.C."/>
            <person name="Kwon J.K."/>
            <person name="Lee H.Y."/>
            <person name="Koo N."/>
            <person name="Hong Y."/>
            <person name="Kim R.W."/>
            <person name="Kang W.H."/>
            <person name="Huh J.H."/>
            <person name="Kang B.C."/>
            <person name="Yang T.J."/>
            <person name="Lee Y.H."/>
            <person name="Bennetzen J.L."/>
            <person name="Choi D."/>
        </authorList>
    </citation>
    <scope>NUCLEOTIDE SEQUENCE [LARGE SCALE GENOMIC DNA]</scope>
    <source>
        <strain evidence="8">cv. PBC81</strain>
        <tissue evidence="7">Leaf</tissue>
    </source>
</reference>
<accession>A0A2G2VP62</accession>
<dbReference type="GO" id="GO:0042626">
    <property type="term" value="F:ATPase-coupled transmembrane transporter activity"/>
    <property type="evidence" value="ECO:0007669"/>
    <property type="project" value="TreeGrafter"/>
</dbReference>
<dbReference type="GO" id="GO:0005524">
    <property type="term" value="F:ATP binding"/>
    <property type="evidence" value="ECO:0007669"/>
    <property type="project" value="InterPro"/>
</dbReference>
<dbReference type="PANTHER" id="PTHR24221">
    <property type="entry name" value="ATP-BINDING CASSETTE SUB-FAMILY B"/>
    <property type="match status" value="1"/>
</dbReference>
<dbReference type="OrthoDB" id="1302054at2759"/>
<comment type="subcellular location">
    <subcellularLocation>
        <location evidence="1">Membrane</location>
        <topology evidence="1">Multi-pass membrane protein</topology>
    </subcellularLocation>
</comment>
<dbReference type="InterPro" id="IPR017871">
    <property type="entry name" value="ABC_transporter-like_CS"/>
</dbReference>
<keyword evidence="3" id="KW-1133">Transmembrane helix</keyword>
<keyword evidence="4" id="KW-0472">Membrane</keyword>
<dbReference type="Gene3D" id="1.20.1560.10">
    <property type="entry name" value="ABC transporter type 1, transmembrane domain"/>
    <property type="match status" value="1"/>
</dbReference>
<evidence type="ECO:0000256" key="1">
    <source>
        <dbReference type="ARBA" id="ARBA00004141"/>
    </source>
</evidence>
<feature type="region of interest" description="Disordered" evidence="5">
    <location>
        <begin position="104"/>
        <end position="126"/>
    </location>
</feature>
<evidence type="ECO:0000256" key="2">
    <source>
        <dbReference type="ARBA" id="ARBA00022692"/>
    </source>
</evidence>
<dbReference type="STRING" id="33114.A0A2G2VP62"/>
<proteinExistence type="predicted"/>
<dbReference type="InterPro" id="IPR036640">
    <property type="entry name" value="ABC1_TM_sf"/>
</dbReference>
<evidence type="ECO:0000256" key="5">
    <source>
        <dbReference type="SAM" id="MobiDB-lite"/>
    </source>
</evidence>
<evidence type="ECO:0000256" key="3">
    <source>
        <dbReference type="ARBA" id="ARBA00022989"/>
    </source>
</evidence>
<dbReference type="SUPFAM" id="SSF52540">
    <property type="entry name" value="P-loop containing nucleoside triphosphate hydrolases"/>
    <property type="match status" value="1"/>
</dbReference>
<evidence type="ECO:0000313" key="7">
    <source>
        <dbReference type="EMBL" id="PHT34756.1"/>
    </source>
</evidence>
<dbReference type="Pfam" id="PF00005">
    <property type="entry name" value="ABC_tran"/>
    <property type="match status" value="1"/>
</dbReference>
<dbReference type="InterPro" id="IPR003439">
    <property type="entry name" value="ABC_transporter-like_ATP-bd"/>
</dbReference>
<dbReference type="InterPro" id="IPR027417">
    <property type="entry name" value="P-loop_NTPase"/>
</dbReference>
<keyword evidence="2" id="KW-0812">Transmembrane</keyword>
<evidence type="ECO:0000256" key="4">
    <source>
        <dbReference type="ARBA" id="ARBA00023136"/>
    </source>
</evidence>
<dbReference type="InterPro" id="IPR039421">
    <property type="entry name" value="Type_1_exporter"/>
</dbReference>
<dbReference type="GO" id="GO:0016020">
    <property type="term" value="C:membrane"/>
    <property type="evidence" value="ECO:0007669"/>
    <property type="project" value="UniProtKB-SubCell"/>
</dbReference>
<dbReference type="PROSITE" id="PS00211">
    <property type="entry name" value="ABC_TRANSPORTER_1"/>
    <property type="match status" value="1"/>
</dbReference>
<dbReference type="Gene3D" id="3.40.50.300">
    <property type="entry name" value="P-loop containing nucleotide triphosphate hydrolases"/>
    <property type="match status" value="1"/>
</dbReference>
<dbReference type="EMBL" id="MLFT02000011">
    <property type="protein sequence ID" value="PHT34756.1"/>
    <property type="molecule type" value="Genomic_DNA"/>
</dbReference>
<comment type="caution">
    <text evidence="7">The sequence shown here is derived from an EMBL/GenBank/DDBJ whole genome shotgun (WGS) entry which is preliminary data.</text>
</comment>
<reference evidence="8" key="2">
    <citation type="journal article" date="2017" name="J. Anim. Genet.">
        <title>Multiple reference genome sequences of hot pepper reveal the massive evolution of plant disease resistance genes by retroduplication.</title>
        <authorList>
            <person name="Kim S."/>
            <person name="Park J."/>
            <person name="Yeom S.-I."/>
            <person name="Kim Y.-M."/>
            <person name="Seo E."/>
            <person name="Kim K.-T."/>
            <person name="Kim M.-S."/>
            <person name="Lee J.M."/>
            <person name="Cheong K."/>
            <person name="Shin H.-S."/>
            <person name="Kim S.-B."/>
            <person name="Han K."/>
            <person name="Lee J."/>
            <person name="Park M."/>
            <person name="Lee H.-A."/>
            <person name="Lee H.-Y."/>
            <person name="Lee Y."/>
            <person name="Oh S."/>
            <person name="Lee J.H."/>
            <person name="Choi E."/>
            <person name="Choi E."/>
            <person name="Lee S.E."/>
            <person name="Jeon J."/>
            <person name="Kim H."/>
            <person name="Choi G."/>
            <person name="Song H."/>
            <person name="Lee J."/>
            <person name="Lee S.-C."/>
            <person name="Kwon J.-K."/>
            <person name="Lee H.-Y."/>
            <person name="Koo N."/>
            <person name="Hong Y."/>
            <person name="Kim R.W."/>
            <person name="Kang W.-H."/>
            <person name="Huh J.H."/>
            <person name="Kang B.-C."/>
            <person name="Yang T.-J."/>
            <person name="Lee Y.-H."/>
            <person name="Bennetzen J.L."/>
            <person name="Choi D."/>
        </authorList>
    </citation>
    <scope>NUCLEOTIDE SEQUENCE [LARGE SCALE GENOMIC DNA]</scope>
    <source>
        <strain evidence="8">cv. PBC81</strain>
    </source>
</reference>
<dbReference type="Proteomes" id="UP000224567">
    <property type="component" value="Unassembled WGS sequence"/>
</dbReference>
<evidence type="ECO:0000313" key="8">
    <source>
        <dbReference type="Proteomes" id="UP000224567"/>
    </source>
</evidence>
<dbReference type="AlphaFoldDB" id="A0A2G2VP62"/>
<name>A0A2G2VP62_CAPBA</name>
<organism evidence="7 8">
    <name type="scientific">Capsicum baccatum</name>
    <name type="common">Peruvian pepper</name>
    <dbReference type="NCBI Taxonomy" id="33114"/>
    <lineage>
        <taxon>Eukaryota</taxon>
        <taxon>Viridiplantae</taxon>
        <taxon>Streptophyta</taxon>
        <taxon>Embryophyta</taxon>
        <taxon>Tracheophyta</taxon>
        <taxon>Spermatophyta</taxon>
        <taxon>Magnoliopsida</taxon>
        <taxon>eudicotyledons</taxon>
        <taxon>Gunneridae</taxon>
        <taxon>Pentapetalae</taxon>
        <taxon>asterids</taxon>
        <taxon>lamiids</taxon>
        <taxon>Solanales</taxon>
        <taxon>Solanaceae</taxon>
        <taxon>Solanoideae</taxon>
        <taxon>Capsiceae</taxon>
        <taxon>Capsicum</taxon>
    </lineage>
</organism>
<keyword evidence="8" id="KW-1185">Reference proteome</keyword>
<dbReference type="GO" id="GO:0016887">
    <property type="term" value="F:ATP hydrolysis activity"/>
    <property type="evidence" value="ECO:0007669"/>
    <property type="project" value="InterPro"/>
</dbReference>
<gene>
    <name evidence="7" type="ORF">CQW23_26556</name>
</gene>
<sequence length="388" mass="43168">MNTKKWPTFADWEEIFDKDKAKEEHAEGPLDVIEDILRNQTSGLFIDMTLEFSINIYEDEDEDEGSHGPNIATGEFENAYIEPSFTGASENEYARGFPHELTETSEKQAGYAKKSSSSVNEKEKSKKRKRVVEDVNEIFFKSMTEVIKGFTERIGALINKIGIRDHSDMRDQVYAIIESPVFDLYIIEPVVGIVTVVFFAASAVLKISCHCYGTRETAFPVTHFPEYEYEGYSLSNSWLFHVLNKYGLDTRVGNHGSQLSGGQKQRIAIARAILKDPKILLLDEATIKNADTIVQKKCEVPVRAGIKEGLLSGAGYGFSMFCLYSMYSISFYAGARLVESGKVTFAEVFWVFYGGSLIATAISQSGGLVPDSTKAKTGASSIFALLDR</sequence>
<dbReference type="PANTHER" id="PTHR24221:SF604">
    <property type="entry name" value="ABC TRANSPORTER B FAMILY MEMBER 9"/>
    <property type="match status" value="1"/>
</dbReference>
<feature type="domain" description="ABC transporter" evidence="6">
    <location>
        <begin position="238"/>
        <end position="286"/>
    </location>
</feature>